<dbReference type="Gene3D" id="2.130.10.130">
    <property type="entry name" value="Integrin alpha, N-terminal"/>
    <property type="match status" value="2"/>
</dbReference>
<reference evidence="3 4" key="1">
    <citation type="submission" date="2017-11" db="EMBL/GenBank/DDBJ databases">
        <title>Genome-resolved metagenomics identifies genetic mobility, metabolic interactions, and unexpected diversity in perchlorate-reducing communities.</title>
        <authorList>
            <person name="Barnum T.P."/>
            <person name="Figueroa I.A."/>
            <person name="Carlstrom C.I."/>
            <person name="Lucas L.N."/>
            <person name="Engelbrektson A.L."/>
            <person name="Coates J.D."/>
        </authorList>
    </citation>
    <scope>NUCLEOTIDE SEQUENCE [LARGE SCALE GENOMIC DNA]</scope>
    <source>
        <strain evidence="3">BM706</strain>
    </source>
</reference>
<dbReference type="PANTHER" id="PTHR16026:SF0">
    <property type="entry name" value="CARTILAGE ACIDIC PROTEIN 1"/>
    <property type="match status" value="1"/>
</dbReference>
<dbReference type="PANTHER" id="PTHR16026">
    <property type="entry name" value="CARTILAGE ACIDIC PROTEIN 1"/>
    <property type="match status" value="1"/>
</dbReference>
<evidence type="ECO:0000256" key="1">
    <source>
        <dbReference type="ARBA" id="ARBA00022729"/>
    </source>
</evidence>
<sequence>MSYYKKSSLFLIILLFLIVDIYALKFTDMSVISGMQIKNYTKVSDKKIQINDHSRIRSADINGDGYYDLIMCSLFPNPLKGIPFENLVFLNNGDGTFTDFSEASGLKEIQAGLLFFADFDNDGDQDVFAGLDIPLEAVENNQIFENDGNGVFKKKFNSGVELEKNHFTSHVLSADFDNDGILDLFVGNGSTMRGVKDLIYKGNGDLTFTLIPDALKDAKAQPSNGGVILDYDNDGDQDIYVTTYGVSLKRGNNQLWENQGNMRFVDVSDQKGVKALRTGNRFQKSTGFGRYFQKEELEKGIVGSNGFGAAITDINRDGLPDILTACISHPSEKIFSRKWSDPSSVFINRGDRGAFRFQNENIKRGLTFNEGDIDISCADMDNDGITDIMISREDKYEKRYKEERHKGWFGVFKGKENGTFEDISLICGVNINDKDGTKRMKRAQNHSIIDYDLDGRLDLFIGGRDKGKGRPNYLFKNITTNKNGVIVLTLKGDGEKVNRDAIGAVVFISDEDNRIISRYVYSSRGNYSAQDTRDLYFGFVSSRPEKALLRWPDGREEIINIPKTGKFFTINYPNQIAINVKR</sequence>
<feature type="domain" description="ASPIC/UnbV" evidence="2">
    <location>
        <begin position="501"/>
        <end position="565"/>
    </location>
</feature>
<name>A0A2N5ZBM3_MUIH1</name>
<comment type="caution">
    <text evidence="3">The sequence shown here is derived from an EMBL/GenBank/DDBJ whole genome shotgun (WGS) entry which is preliminary data.</text>
</comment>
<evidence type="ECO:0000259" key="2">
    <source>
        <dbReference type="Pfam" id="PF07593"/>
    </source>
</evidence>
<accession>A0A2N5ZBM3</accession>
<dbReference type="EMBL" id="PKTG01000122">
    <property type="protein sequence ID" value="PLX16082.1"/>
    <property type="molecule type" value="Genomic_DNA"/>
</dbReference>
<gene>
    <name evidence="3" type="ORF">C0601_10690</name>
</gene>
<dbReference type="InterPro" id="IPR028994">
    <property type="entry name" value="Integrin_alpha_N"/>
</dbReference>
<dbReference type="InterPro" id="IPR011519">
    <property type="entry name" value="UnbV_ASPIC"/>
</dbReference>
<dbReference type="AlphaFoldDB" id="A0A2N5ZBM3"/>
<keyword evidence="1" id="KW-0732">Signal</keyword>
<protein>
    <recommendedName>
        <fullName evidence="2">ASPIC/UnbV domain-containing protein</fullName>
    </recommendedName>
</protein>
<evidence type="ECO:0000313" key="3">
    <source>
        <dbReference type="EMBL" id="PLX16082.1"/>
    </source>
</evidence>
<dbReference type="Pfam" id="PF07593">
    <property type="entry name" value="UnbV_ASPIC"/>
    <property type="match status" value="1"/>
</dbReference>
<proteinExistence type="predicted"/>
<organism evidence="3 4">
    <name type="scientific">Muiribacterium halophilum</name>
    <dbReference type="NCBI Taxonomy" id="2053465"/>
    <lineage>
        <taxon>Bacteria</taxon>
        <taxon>Candidatus Muiribacteriota</taxon>
        <taxon>Candidatus Muiribacteriia</taxon>
        <taxon>Candidatus Muiribacteriales</taxon>
        <taxon>Candidatus Muiribacteriaceae</taxon>
        <taxon>Candidatus Muiribacterium</taxon>
    </lineage>
</organism>
<dbReference type="Pfam" id="PF13517">
    <property type="entry name" value="FG-GAP_3"/>
    <property type="match status" value="3"/>
</dbReference>
<dbReference type="InterPro" id="IPR013517">
    <property type="entry name" value="FG-GAP"/>
</dbReference>
<dbReference type="InterPro" id="IPR027039">
    <property type="entry name" value="Crtac1"/>
</dbReference>
<dbReference type="Proteomes" id="UP000234857">
    <property type="component" value="Unassembled WGS sequence"/>
</dbReference>
<dbReference type="SUPFAM" id="SSF69318">
    <property type="entry name" value="Integrin alpha N-terminal domain"/>
    <property type="match status" value="2"/>
</dbReference>
<evidence type="ECO:0000313" key="4">
    <source>
        <dbReference type="Proteomes" id="UP000234857"/>
    </source>
</evidence>